<dbReference type="EMBL" id="JAKELL010000010">
    <property type="protein sequence ID" value="KAH8995988.1"/>
    <property type="molecule type" value="Genomic_DNA"/>
</dbReference>
<keyword evidence="2" id="KW-1185">Reference proteome</keyword>
<evidence type="ECO:0000313" key="1">
    <source>
        <dbReference type="EMBL" id="KAH8995988.1"/>
    </source>
</evidence>
<evidence type="ECO:0000313" key="2">
    <source>
        <dbReference type="Proteomes" id="UP001201163"/>
    </source>
</evidence>
<evidence type="ECO:0008006" key="3">
    <source>
        <dbReference type="Google" id="ProtNLM"/>
    </source>
</evidence>
<sequence>MNGSLIFRDRSGILEGDQLVGGSSIWYSLSRYETQVVHQDSKFRLNRSYLLPIATTLPADHSADWTSKDWTVLTHPAFHCVDVRIHSSRGSTSGQDLAPPPPISERPGYDVLYATINGLNDDILSIFKYYHQSDEEDARKVRLGWRNLSHTCRRWRHLVYSSAFHRHPALHCIDTHIYGSRGST</sequence>
<reference evidence="1" key="1">
    <citation type="submission" date="2022-01" db="EMBL/GenBank/DDBJ databases">
        <title>Comparative genomics reveals a dynamic genome evolution in the ectomycorrhizal milk-cap (Lactarius) mushrooms.</title>
        <authorList>
            <consortium name="DOE Joint Genome Institute"/>
            <person name="Lebreton A."/>
            <person name="Tang N."/>
            <person name="Kuo A."/>
            <person name="LaButti K."/>
            <person name="Drula E."/>
            <person name="Barry K."/>
            <person name="Clum A."/>
            <person name="Lipzen A."/>
            <person name="Mousain D."/>
            <person name="Ng V."/>
            <person name="Wang R."/>
            <person name="Wang X."/>
            <person name="Dai Y."/>
            <person name="Henrissat B."/>
            <person name="Grigoriev I.V."/>
            <person name="Guerin-Laguette A."/>
            <person name="Yu F."/>
            <person name="Martin F.M."/>
        </authorList>
    </citation>
    <scope>NUCLEOTIDE SEQUENCE</scope>
    <source>
        <strain evidence="1">QP</strain>
    </source>
</reference>
<proteinExistence type="predicted"/>
<accession>A0AAD4LMA1</accession>
<gene>
    <name evidence="1" type="ORF">EDB92DRAFT_1844354</name>
</gene>
<dbReference type="Proteomes" id="UP001201163">
    <property type="component" value="Unassembled WGS sequence"/>
</dbReference>
<organism evidence="1 2">
    <name type="scientific">Lactarius akahatsu</name>
    <dbReference type="NCBI Taxonomy" id="416441"/>
    <lineage>
        <taxon>Eukaryota</taxon>
        <taxon>Fungi</taxon>
        <taxon>Dikarya</taxon>
        <taxon>Basidiomycota</taxon>
        <taxon>Agaricomycotina</taxon>
        <taxon>Agaricomycetes</taxon>
        <taxon>Russulales</taxon>
        <taxon>Russulaceae</taxon>
        <taxon>Lactarius</taxon>
    </lineage>
</organism>
<feature type="non-terminal residue" evidence="1">
    <location>
        <position position="184"/>
    </location>
</feature>
<protein>
    <recommendedName>
        <fullName evidence="3">F-box domain-containing protein</fullName>
    </recommendedName>
</protein>
<comment type="caution">
    <text evidence="1">The sequence shown here is derived from an EMBL/GenBank/DDBJ whole genome shotgun (WGS) entry which is preliminary data.</text>
</comment>
<name>A0AAD4LMA1_9AGAM</name>
<dbReference type="AlphaFoldDB" id="A0AAD4LMA1"/>